<evidence type="ECO:0000256" key="1">
    <source>
        <dbReference type="SAM" id="MobiDB-lite"/>
    </source>
</evidence>
<organism evidence="2 3">
    <name type="scientific">Cymbomonas tetramitiformis</name>
    <dbReference type="NCBI Taxonomy" id="36881"/>
    <lineage>
        <taxon>Eukaryota</taxon>
        <taxon>Viridiplantae</taxon>
        <taxon>Chlorophyta</taxon>
        <taxon>Pyramimonadophyceae</taxon>
        <taxon>Pyramimonadales</taxon>
        <taxon>Pyramimonadaceae</taxon>
        <taxon>Cymbomonas</taxon>
    </lineage>
</organism>
<feature type="region of interest" description="Disordered" evidence="1">
    <location>
        <begin position="632"/>
        <end position="657"/>
    </location>
</feature>
<dbReference type="EMBL" id="LGRX02003913">
    <property type="protein sequence ID" value="KAK3281265.1"/>
    <property type="molecule type" value="Genomic_DNA"/>
</dbReference>
<dbReference type="Proteomes" id="UP001190700">
    <property type="component" value="Unassembled WGS sequence"/>
</dbReference>
<accession>A0AAE0GNL6</accession>
<evidence type="ECO:0000313" key="3">
    <source>
        <dbReference type="Proteomes" id="UP001190700"/>
    </source>
</evidence>
<feature type="region of interest" description="Disordered" evidence="1">
    <location>
        <begin position="324"/>
        <end position="366"/>
    </location>
</feature>
<proteinExistence type="predicted"/>
<name>A0AAE0GNL6_9CHLO</name>
<comment type="caution">
    <text evidence="2">The sequence shown here is derived from an EMBL/GenBank/DDBJ whole genome shotgun (WGS) entry which is preliminary data.</text>
</comment>
<feature type="region of interest" description="Disordered" evidence="1">
    <location>
        <begin position="731"/>
        <end position="750"/>
    </location>
</feature>
<keyword evidence="3" id="KW-1185">Reference proteome</keyword>
<protein>
    <submittedName>
        <fullName evidence="2">Uncharacterized protein</fullName>
    </submittedName>
</protein>
<reference evidence="2 3" key="1">
    <citation type="journal article" date="2015" name="Genome Biol. Evol.">
        <title>Comparative Genomics of a Bacterivorous Green Alga Reveals Evolutionary Causalities and Consequences of Phago-Mixotrophic Mode of Nutrition.</title>
        <authorList>
            <person name="Burns J.A."/>
            <person name="Paasch A."/>
            <person name="Narechania A."/>
            <person name="Kim E."/>
        </authorList>
    </citation>
    <scope>NUCLEOTIDE SEQUENCE [LARGE SCALE GENOMIC DNA]</scope>
    <source>
        <strain evidence="2 3">PLY_AMNH</strain>
    </source>
</reference>
<gene>
    <name evidence="2" type="ORF">CYMTET_10934</name>
</gene>
<feature type="compositionally biased region" description="Gly residues" evidence="1">
    <location>
        <begin position="643"/>
        <end position="657"/>
    </location>
</feature>
<dbReference type="AlphaFoldDB" id="A0AAE0GNL6"/>
<sequence length="836" mass="91900">MRLDSIFARNVGARYKSTPQSAKVVLAAADRTRGNAVLQSSWDTDIVKRVAKDTLGTKASSFSGSEPHRQLLWDSLVTALEASFVNKDTASEDIFDLVDVTKEVHPIYDDILLRALVSLTTPHSPARRWVDASARISPRDGKRALLEITKRLLPPGHRPLRHHEELLSISFGSSDDPEPLVAQFDECLKAIAASGAGPLDDEAAKRQLLAALDAEFYKEVITPLRLDIELAKVGIEEVYTHVMERISSDTRDSSGFSRIITGIWHLQPRHLQPLAPPATCLSSIRRSSSWRDVPRRHQKQHLQLNKIPNYFLPNMPAARPTLGSALRAARATTSGATPTPTGSSSPARSQRSGTPSSHESQDNDPIVRMSTLVKKPLPAARAPTAEEFYKDESVWVSTPVRASTAHGYSERLDYASHYSEELCRLLRTYGYKAASGLSLDGEDAETDFTVLLANLAHVLSPISHFEFDKLLDLDHEFDEYHMALNELIFVILPTVLRGTALALQEESSRIYPHDGRAALQRLRFHVEGIGDPDSNRYWTKLRALIIDESNDPAPQLTVFRKLADKHNKLHPTYNDVNRVEDLRHVLKMSAAVSPHVTPLYLVVLRELTAGTRFSFSSLSLRICTVHRDEGRLARLTTPPPPTSGGGNSGRTPAGGGRGGVGTFMALRSDAYVEPKGTWKAKGGRHLQWEGAGFPCVTCFRLWGLTDGHPSTKGVCPYACRQSFAPDRIPHAAKPAHDRPPISRWPTPPDPPPPVRAMALQAPQDPAPDSAADVAIMGFRAADPPAEDELLATESSAAETAVNTSPSTAAFNAMELHDDDTDWPAFRTVPWVPSINH</sequence>
<evidence type="ECO:0000313" key="2">
    <source>
        <dbReference type="EMBL" id="KAK3281265.1"/>
    </source>
</evidence>
<feature type="compositionally biased region" description="Low complexity" evidence="1">
    <location>
        <begin position="324"/>
        <end position="349"/>
    </location>
</feature>